<evidence type="ECO:0000313" key="8">
    <source>
        <dbReference type="Proteomes" id="UP000472372"/>
    </source>
</evidence>
<dbReference type="PANTHER" id="PTHR11177:SF337">
    <property type="entry name" value="CHITINASE"/>
    <property type="match status" value="1"/>
</dbReference>
<feature type="compositionally biased region" description="Polar residues" evidence="5">
    <location>
        <begin position="591"/>
        <end position="626"/>
    </location>
</feature>
<dbReference type="CDD" id="cd00035">
    <property type="entry name" value="ChtBD1"/>
    <property type="match status" value="1"/>
</dbReference>
<dbReference type="GO" id="GO:0008061">
    <property type="term" value="F:chitin binding"/>
    <property type="evidence" value="ECO:0007669"/>
    <property type="project" value="UniProtKB-UniRule"/>
</dbReference>
<evidence type="ECO:0000313" key="7">
    <source>
        <dbReference type="EMBL" id="CAE6997193.1"/>
    </source>
</evidence>
<evidence type="ECO:0000256" key="1">
    <source>
        <dbReference type="ARBA" id="ARBA00008682"/>
    </source>
</evidence>
<dbReference type="InterPro" id="IPR029070">
    <property type="entry name" value="Chitinase_insertion_sf"/>
</dbReference>
<sequence length="681" mass="72355">MRFFSTALLALVILATTASARFVVYADEWHPTRPTDPQVRVGVDHIVVAFAMANATASFQPKVSISTLRSEFPGAKMMIAVGGWGDDIGFAQVSSSDESIQMFAADVATMLKNTGADGVDIDWEYPGGNGADYKQVPNSDKLYQIAAFPTVLKAIRTAIGGKLLSIAVPGKIDEMIAYTSATGPQIWPSVDYINVMSYDLMNRRNSVTQHHSSVAESEQTIKNYLAIGAPPQKINLGFAYYAKYFTTQGDCSAHPLGCPIALAEDPITGKDLLTSGAYTFEPAHMYPVNLSSITISYDGTCGPEKGTKCATGCCSQYGNCGYSPEHCSGGCQHAFGTGCTDADVAGSWQRAAKNGVTDQQAGGQYYFDAESRLFWTWDTPELISRKFEEIVKKHRLGGVMAWSLGEDSAGWTHLTRMAQEVAKLQHTTGNMPSGIRPDSTMTGHVPQGTGLRYSSPPSVSTSSQAQSSAAPYSVVWVDGTQNGPTGDYATVPGSPPDYTVDYNGDVPADIRPEDVDPASATTALIRTNTMAIAVSLEVPTPATAIIQSPALEPTSIVVSTPTAGTRQPLPFDATFTPDPGYVNPNWPVQEPSAQTTSEQQPEVAVASSQSLELVASQSTGNSTAQPQRAPYSSRPMQPADAPARVVAVASSSSVTASEAQGTAAYTGGTCRLRWRKKVHGV</sequence>
<evidence type="ECO:0000256" key="5">
    <source>
        <dbReference type="SAM" id="MobiDB-lite"/>
    </source>
</evidence>
<dbReference type="SMART" id="SM00636">
    <property type="entry name" value="Glyco_18"/>
    <property type="match status" value="1"/>
</dbReference>
<comment type="similarity">
    <text evidence="1">Belongs to the glycosyl hydrolase 18 family. Chitinase class V subfamily.</text>
</comment>
<feature type="compositionally biased region" description="Low complexity" evidence="5">
    <location>
        <begin position="453"/>
        <end position="466"/>
    </location>
</feature>
<dbReference type="InterPro" id="IPR001223">
    <property type="entry name" value="Glyco_hydro18_cat"/>
</dbReference>
<evidence type="ECO:0000256" key="6">
    <source>
        <dbReference type="SAM" id="SignalP"/>
    </source>
</evidence>
<keyword evidence="6" id="KW-0732">Signal</keyword>
<comment type="caution">
    <text evidence="4">Lacks conserved residue(s) required for the propagation of feature annotation.</text>
</comment>
<name>A0A6S6VTW8_9PLEO</name>
<dbReference type="Gene3D" id="3.10.50.10">
    <property type="match status" value="1"/>
</dbReference>
<dbReference type="InterPro" id="IPR050314">
    <property type="entry name" value="Glycosyl_Hydrlase_18"/>
</dbReference>
<dbReference type="InterPro" id="IPR036861">
    <property type="entry name" value="Endochitinase-like_sf"/>
</dbReference>
<dbReference type="GO" id="GO:0005975">
    <property type="term" value="P:carbohydrate metabolic process"/>
    <property type="evidence" value="ECO:0007669"/>
    <property type="project" value="InterPro"/>
</dbReference>
<dbReference type="Gene3D" id="3.20.20.80">
    <property type="entry name" value="Glycosidases"/>
    <property type="match status" value="2"/>
</dbReference>
<dbReference type="PROSITE" id="PS51910">
    <property type="entry name" value="GH18_2"/>
    <property type="match status" value="1"/>
</dbReference>
<dbReference type="InterPro" id="IPR011583">
    <property type="entry name" value="Chitinase_II/V-like_cat"/>
</dbReference>
<feature type="chain" id="PRO_5043882176" description="chitinase" evidence="6">
    <location>
        <begin position="21"/>
        <end position="681"/>
    </location>
</feature>
<keyword evidence="3 4" id="KW-0147">Chitin-binding</keyword>
<keyword evidence="4" id="KW-1015">Disulfide bond</keyword>
<evidence type="ECO:0000256" key="4">
    <source>
        <dbReference type="PROSITE-ProRule" id="PRU00261"/>
    </source>
</evidence>
<accession>A0A6S6VTW8</accession>
<dbReference type="InterPro" id="IPR001002">
    <property type="entry name" value="Chitin-bd_1"/>
</dbReference>
<dbReference type="GO" id="GO:0005576">
    <property type="term" value="C:extracellular region"/>
    <property type="evidence" value="ECO:0007669"/>
    <property type="project" value="TreeGrafter"/>
</dbReference>
<dbReference type="EMBL" id="HG992977">
    <property type="protein sequence ID" value="CAE6997193.1"/>
    <property type="molecule type" value="Genomic_DNA"/>
</dbReference>
<dbReference type="GO" id="GO:0008843">
    <property type="term" value="F:endochitinase activity"/>
    <property type="evidence" value="ECO:0007669"/>
    <property type="project" value="UniProtKB-EC"/>
</dbReference>
<dbReference type="GO" id="GO:0006032">
    <property type="term" value="P:chitin catabolic process"/>
    <property type="evidence" value="ECO:0007669"/>
    <property type="project" value="TreeGrafter"/>
</dbReference>
<organism evidence="7 8">
    <name type="scientific">Pyrenophora teres f. teres</name>
    <dbReference type="NCBI Taxonomy" id="97479"/>
    <lineage>
        <taxon>Eukaryota</taxon>
        <taxon>Fungi</taxon>
        <taxon>Dikarya</taxon>
        <taxon>Ascomycota</taxon>
        <taxon>Pezizomycotina</taxon>
        <taxon>Dothideomycetes</taxon>
        <taxon>Pleosporomycetidae</taxon>
        <taxon>Pleosporales</taxon>
        <taxon>Pleosporineae</taxon>
        <taxon>Pleosporaceae</taxon>
        <taxon>Pyrenophora</taxon>
    </lineage>
</organism>
<dbReference type="Pfam" id="PF00704">
    <property type="entry name" value="Glyco_hydro_18"/>
    <property type="match status" value="1"/>
</dbReference>
<dbReference type="SUPFAM" id="SSF57016">
    <property type="entry name" value="Plant lectins/antimicrobial peptides"/>
    <property type="match status" value="1"/>
</dbReference>
<evidence type="ECO:0000256" key="2">
    <source>
        <dbReference type="ARBA" id="ARBA00012729"/>
    </source>
</evidence>
<dbReference type="InterPro" id="IPR017853">
    <property type="entry name" value="GH"/>
</dbReference>
<dbReference type="EC" id="3.2.1.14" evidence="2"/>
<feature type="disulfide bond" evidence="4">
    <location>
        <begin position="313"/>
        <end position="327"/>
    </location>
</feature>
<feature type="signal peptide" evidence="6">
    <location>
        <begin position="1"/>
        <end position="20"/>
    </location>
</feature>
<gene>
    <name evidence="7" type="ORF">PTTW11_00485</name>
</gene>
<proteinExistence type="inferred from homology"/>
<reference evidence="7" key="1">
    <citation type="submission" date="2021-02" db="EMBL/GenBank/DDBJ databases">
        <authorList>
            <person name="Syme A R."/>
            <person name="Syme A R."/>
            <person name="Moolhuijzen P."/>
        </authorList>
    </citation>
    <scope>NUCLEOTIDE SEQUENCE</scope>
    <source>
        <strain evidence="7">W1-1</strain>
    </source>
</reference>
<protein>
    <recommendedName>
        <fullName evidence="2">chitinase</fullName>
        <ecNumber evidence="2">3.2.1.14</ecNumber>
    </recommendedName>
</protein>
<feature type="region of interest" description="Disordered" evidence="5">
    <location>
        <begin position="428"/>
        <end position="466"/>
    </location>
</feature>
<feature type="region of interest" description="Disordered" evidence="5">
    <location>
        <begin position="577"/>
        <end position="643"/>
    </location>
</feature>
<dbReference type="AlphaFoldDB" id="A0A6S6VTW8"/>
<dbReference type="PANTHER" id="PTHR11177">
    <property type="entry name" value="CHITINASE"/>
    <property type="match status" value="1"/>
</dbReference>
<dbReference type="SUPFAM" id="SSF51445">
    <property type="entry name" value="(Trans)glycosidases"/>
    <property type="match status" value="1"/>
</dbReference>
<dbReference type="PROSITE" id="PS50941">
    <property type="entry name" value="CHIT_BIND_I_2"/>
    <property type="match status" value="1"/>
</dbReference>
<dbReference type="Proteomes" id="UP000472372">
    <property type="component" value="Chromosome 1"/>
</dbReference>
<evidence type="ECO:0000256" key="3">
    <source>
        <dbReference type="ARBA" id="ARBA00022669"/>
    </source>
</evidence>